<dbReference type="SMART" id="SM00079">
    <property type="entry name" value="PBPe"/>
    <property type="match status" value="1"/>
</dbReference>
<feature type="signal peptide" evidence="5">
    <location>
        <begin position="1"/>
        <end position="28"/>
    </location>
</feature>
<feature type="domain" description="Solute-binding protein family 3/N-terminal" evidence="6">
    <location>
        <begin position="41"/>
        <end position="260"/>
    </location>
</feature>
<feature type="domain" description="Ionotropic glutamate receptor C-terminal" evidence="7">
    <location>
        <begin position="41"/>
        <end position="259"/>
    </location>
</feature>
<dbReference type="GO" id="GO:0015276">
    <property type="term" value="F:ligand-gated monoatomic ion channel activity"/>
    <property type="evidence" value="ECO:0007669"/>
    <property type="project" value="InterPro"/>
</dbReference>
<keyword evidence="3 5" id="KW-0732">Signal</keyword>
<dbReference type="SMART" id="SM00062">
    <property type="entry name" value="PBPb"/>
    <property type="match status" value="1"/>
</dbReference>
<proteinExistence type="inferred from homology"/>
<dbReference type="EMBL" id="CACRUX010000049">
    <property type="protein sequence ID" value="VYU10015.1"/>
    <property type="molecule type" value="Genomic_DNA"/>
</dbReference>
<accession>A0A6N3C1Q7</accession>
<dbReference type="GO" id="GO:0030313">
    <property type="term" value="C:cell envelope"/>
    <property type="evidence" value="ECO:0007669"/>
    <property type="project" value="UniProtKB-SubCell"/>
</dbReference>
<dbReference type="InterPro" id="IPR001320">
    <property type="entry name" value="Iontro_rcpt_C"/>
</dbReference>
<evidence type="ECO:0000313" key="8">
    <source>
        <dbReference type="EMBL" id="VYU10015.1"/>
    </source>
</evidence>
<dbReference type="PANTHER" id="PTHR35936:SF38">
    <property type="entry name" value="GLUTAMINE-BINDING PERIPLASMIC PROTEIN"/>
    <property type="match status" value="1"/>
</dbReference>
<dbReference type="SUPFAM" id="SSF53850">
    <property type="entry name" value="Periplasmic binding protein-like II"/>
    <property type="match status" value="1"/>
</dbReference>
<gene>
    <name evidence="8" type="primary">glnH_1</name>
    <name evidence="8" type="ORF">VRLFYP33_01249</name>
</gene>
<dbReference type="Pfam" id="PF00497">
    <property type="entry name" value="SBP_bac_3"/>
    <property type="match status" value="1"/>
</dbReference>
<dbReference type="RefSeq" id="WP_021841542.1">
    <property type="nucleotide sequence ID" value="NZ_CACRUX010000049.1"/>
</dbReference>
<dbReference type="InterPro" id="IPR018313">
    <property type="entry name" value="SBP_3_CS"/>
</dbReference>
<organism evidence="8">
    <name type="scientific">Veillonella ratti</name>
    <dbReference type="NCBI Taxonomy" id="103892"/>
    <lineage>
        <taxon>Bacteria</taxon>
        <taxon>Bacillati</taxon>
        <taxon>Bacillota</taxon>
        <taxon>Negativicutes</taxon>
        <taxon>Veillonellales</taxon>
        <taxon>Veillonellaceae</taxon>
        <taxon>Veillonella</taxon>
    </lineage>
</organism>
<reference evidence="8" key="1">
    <citation type="submission" date="2019-11" db="EMBL/GenBank/DDBJ databases">
        <authorList>
            <person name="Feng L."/>
        </authorList>
    </citation>
    <scope>NUCLEOTIDE SEQUENCE</scope>
    <source>
        <strain evidence="8">VrattiLFYP33</strain>
    </source>
</reference>
<evidence type="ECO:0000259" key="7">
    <source>
        <dbReference type="SMART" id="SM00079"/>
    </source>
</evidence>
<dbReference type="AlphaFoldDB" id="A0A6N3C1Q7"/>
<evidence type="ECO:0000256" key="1">
    <source>
        <dbReference type="ARBA" id="ARBA00004196"/>
    </source>
</evidence>
<dbReference type="InterPro" id="IPR001638">
    <property type="entry name" value="Solute-binding_3/MltF_N"/>
</dbReference>
<sequence length="262" mass="28300">MFSSLKKFASKKVVLTLTAALLTAGLIAGCGSTGGDNQEKVIKVGAETTFPPFEFTEGDKYVGFDIDLADAVAKKMGYKMQFKSMGFDALIPALQSKDIDMIASGLSATPEREKAVLFSNPYFEKGGFVAIVKKDDTATSMNDLAGKRIVVQIGSVALDVAEKIPNAQVKSVDSNSQLFNELKAGTADAIVLDNAVALYYLKQGADADTKIIGEPVDPEPFVWAFRKDDKQLKEQADKALADLKADGTYDKIYEKWFGPAKK</sequence>
<protein>
    <submittedName>
        <fullName evidence="8">Glutamine-binding periplasmic protein</fullName>
    </submittedName>
</protein>
<evidence type="ECO:0000256" key="2">
    <source>
        <dbReference type="ARBA" id="ARBA00010333"/>
    </source>
</evidence>
<dbReference type="GO" id="GO:0016020">
    <property type="term" value="C:membrane"/>
    <property type="evidence" value="ECO:0007669"/>
    <property type="project" value="InterPro"/>
</dbReference>
<name>A0A6N3C1Q7_9FIRM</name>
<comment type="subcellular location">
    <subcellularLocation>
        <location evidence="1">Cell envelope</location>
    </subcellularLocation>
</comment>
<dbReference type="CDD" id="cd13624">
    <property type="entry name" value="PBP2_Arg_Lys_His"/>
    <property type="match status" value="1"/>
</dbReference>
<dbReference type="Gene3D" id="3.40.190.10">
    <property type="entry name" value="Periplasmic binding protein-like II"/>
    <property type="match status" value="2"/>
</dbReference>
<comment type="similarity">
    <text evidence="2 4">Belongs to the bacterial solute-binding protein 3 family.</text>
</comment>
<evidence type="ECO:0000259" key="6">
    <source>
        <dbReference type="SMART" id="SM00062"/>
    </source>
</evidence>
<evidence type="ECO:0000256" key="4">
    <source>
        <dbReference type="RuleBase" id="RU003744"/>
    </source>
</evidence>
<evidence type="ECO:0000256" key="3">
    <source>
        <dbReference type="ARBA" id="ARBA00022729"/>
    </source>
</evidence>
<dbReference type="PANTHER" id="PTHR35936">
    <property type="entry name" value="MEMBRANE-BOUND LYTIC MUREIN TRANSGLYCOSYLASE F"/>
    <property type="match status" value="1"/>
</dbReference>
<feature type="chain" id="PRO_5039152929" evidence="5">
    <location>
        <begin position="29"/>
        <end position="262"/>
    </location>
</feature>
<evidence type="ECO:0000256" key="5">
    <source>
        <dbReference type="SAM" id="SignalP"/>
    </source>
</evidence>
<dbReference type="PROSITE" id="PS01039">
    <property type="entry name" value="SBP_BACTERIAL_3"/>
    <property type="match status" value="1"/>
</dbReference>
<dbReference type="PROSITE" id="PS51257">
    <property type="entry name" value="PROKAR_LIPOPROTEIN"/>
    <property type="match status" value="1"/>
</dbReference>